<protein>
    <recommendedName>
        <fullName evidence="9">3-hydroxyacyl-[acyl-carrier-protein] dehydratase FabZ</fullName>
        <ecNumber evidence="9">4.2.1.59</ecNumber>
    </recommendedName>
    <alternativeName>
        <fullName evidence="9">(3R)-hydroxymyristoyl-[acyl-carrier-protein] dehydratase</fullName>
        <shortName evidence="9">(3R)-hydroxymyristoyl-ACP dehydrase</shortName>
    </alternativeName>
    <alternativeName>
        <fullName evidence="9">Beta-hydroxyacyl-ACP dehydratase</fullName>
    </alternativeName>
</protein>
<dbReference type="PANTHER" id="PTHR30272:SF1">
    <property type="entry name" value="3-HYDROXYACYL-[ACYL-CARRIER-PROTEIN] DEHYDRATASE"/>
    <property type="match status" value="1"/>
</dbReference>
<dbReference type="EMBL" id="BNCH01000002">
    <property type="protein sequence ID" value="GHE95525.1"/>
    <property type="molecule type" value="Genomic_DNA"/>
</dbReference>
<dbReference type="Pfam" id="PF07977">
    <property type="entry name" value="FabA"/>
    <property type="match status" value="1"/>
</dbReference>
<evidence type="ECO:0000256" key="5">
    <source>
        <dbReference type="ARBA" id="ARBA00022556"/>
    </source>
</evidence>
<keyword evidence="10" id="KW-0472">Membrane</keyword>
<dbReference type="NCBIfam" id="TIGR01750">
    <property type="entry name" value="fabZ"/>
    <property type="match status" value="1"/>
</dbReference>
<evidence type="ECO:0000256" key="7">
    <source>
        <dbReference type="ARBA" id="ARBA00023239"/>
    </source>
</evidence>
<dbReference type="PANTHER" id="PTHR30272">
    <property type="entry name" value="3-HYDROXYACYL-[ACYL-CARRIER-PROTEIN] DEHYDRATASE"/>
    <property type="match status" value="1"/>
</dbReference>
<dbReference type="InterPro" id="IPR029069">
    <property type="entry name" value="HotDog_dom_sf"/>
</dbReference>
<name>A0ABQ3IYX0_9RHOB</name>
<comment type="similarity">
    <text evidence="2 9">Belongs to the thioester dehydratase family. FabZ subfamily.</text>
</comment>
<dbReference type="HAMAP" id="MF_00406">
    <property type="entry name" value="FabZ"/>
    <property type="match status" value="1"/>
</dbReference>
<evidence type="ECO:0000313" key="11">
    <source>
        <dbReference type="EMBL" id="GHE95525.1"/>
    </source>
</evidence>
<gene>
    <name evidence="9 11" type="primary">fabZ</name>
    <name evidence="11" type="ORF">GCM10016455_15370</name>
</gene>
<sequence>MTSDVPSTADIQLIQDCIPHRYPFLLVDRVEDIRAKEFAKGIKMVTMNEPHFQGHFPGLPIMPGVTIIEAMAQTSAVMVSLSLGLVGSGAVVYFMGIDSAKFRRKVVPGDVLELHVTTLRGGAKVWKFDGRAMVGDELACEATFMAMIDVTGGKG</sequence>
<dbReference type="SUPFAM" id="SSF54637">
    <property type="entry name" value="Thioesterase/thiol ester dehydrase-isomerase"/>
    <property type="match status" value="1"/>
</dbReference>
<comment type="function">
    <text evidence="8 9">Involved in unsaturated fatty acids biosynthesis. Catalyzes the dehydration of short chain beta-hydroxyacyl-ACPs and long chain saturated and unsaturated beta-hydroxyacyl-ACPs.</text>
</comment>
<dbReference type="InterPro" id="IPR010084">
    <property type="entry name" value="FabZ"/>
</dbReference>
<proteinExistence type="inferred from homology"/>
<evidence type="ECO:0000256" key="10">
    <source>
        <dbReference type="SAM" id="Phobius"/>
    </source>
</evidence>
<comment type="caution">
    <text evidence="11">The sequence shown here is derived from an EMBL/GenBank/DDBJ whole genome shotgun (WGS) entry which is preliminary data.</text>
</comment>
<dbReference type="EC" id="4.2.1.59" evidence="9"/>
<organism evidence="11 12">
    <name type="scientific">Aliiroseovarius zhejiangensis</name>
    <dbReference type="NCBI Taxonomy" id="1632025"/>
    <lineage>
        <taxon>Bacteria</taxon>
        <taxon>Pseudomonadati</taxon>
        <taxon>Pseudomonadota</taxon>
        <taxon>Alphaproteobacteria</taxon>
        <taxon>Rhodobacterales</taxon>
        <taxon>Paracoccaceae</taxon>
        <taxon>Aliiroseovarius</taxon>
    </lineage>
</organism>
<evidence type="ECO:0000256" key="4">
    <source>
        <dbReference type="ARBA" id="ARBA00022516"/>
    </source>
</evidence>
<evidence type="ECO:0000256" key="9">
    <source>
        <dbReference type="HAMAP-Rule" id="MF_00406"/>
    </source>
</evidence>
<keyword evidence="6 9" id="KW-0443">Lipid metabolism</keyword>
<feature type="transmembrane region" description="Helical" evidence="10">
    <location>
        <begin position="76"/>
        <end position="95"/>
    </location>
</feature>
<evidence type="ECO:0000256" key="8">
    <source>
        <dbReference type="ARBA" id="ARBA00025049"/>
    </source>
</evidence>
<keyword evidence="10" id="KW-1133">Transmembrane helix</keyword>
<dbReference type="InterPro" id="IPR013114">
    <property type="entry name" value="FabA_FabZ"/>
</dbReference>
<evidence type="ECO:0000256" key="2">
    <source>
        <dbReference type="ARBA" id="ARBA00009174"/>
    </source>
</evidence>
<keyword evidence="4 9" id="KW-0444">Lipid biosynthesis</keyword>
<comment type="subcellular location">
    <subcellularLocation>
        <location evidence="1 9">Cytoplasm</location>
    </subcellularLocation>
</comment>
<dbReference type="Proteomes" id="UP000609802">
    <property type="component" value="Unassembled WGS sequence"/>
</dbReference>
<dbReference type="RefSeq" id="WP_191285887.1">
    <property type="nucleotide sequence ID" value="NZ_BNCH01000002.1"/>
</dbReference>
<reference evidence="12" key="1">
    <citation type="journal article" date="2019" name="Int. J. Syst. Evol. Microbiol.">
        <title>The Global Catalogue of Microorganisms (GCM) 10K type strain sequencing project: providing services to taxonomists for standard genome sequencing and annotation.</title>
        <authorList>
            <consortium name="The Broad Institute Genomics Platform"/>
            <consortium name="The Broad Institute Genome Sequencing Center for Infectious Disease"/>
            <person name="Wu L."/>
            <person name="Ma J."/>
        </authorList>
    </citation>
    <scope>NUCLEOTIDE SEQUENCE [LARGE SCALE GENOMIC DNA]</scope>
    <source>
        <strain evidence="12">KCTC 42443</strain>
    </source>
</reference>
<dbReference type="CDD" id="cd01288">
    <property type="entry name" value="FabZ"/>
    <property type="match status" value="1"/>
</dbReference>
<keyword evidence="5 9" id="KW-0441">Lipid A biosynthesis</keyword>
<keyword evidence="3 9" id="KW-0963">Cytoplasm</keyword>
<feature type="active site" evidence="9">
    <location>
        <position position="55"/>
    </location>
</feature>
<accession>A0ABQ3IYX0</accession>
<dbReference type="Gene3D" id="3.10.129.10">
    <property type="entry name" value="Hotdog Thioesterase"/>
    <property type="match status" value="1"/>
</dbReference>
<keyword evidence="10" id="KW-0812">Transmembrane</keyword>
<keyword evidence="12" id="KW-1185">Reference proteome</keyword>
<dbReference type="NCBIfam" id="NF000582">
    <property type="entry name" value="PRK00006.1"/>
    <property type="match status" value="1"/>
</dbReference>
<evidence type="ECO:0000256" key="1">
    <source>
        <dbReference type="ARBA" id="ARBA00004496"/>
    </source>
</evidence>
<evidence type="ECO:0000256" key="6">
    <source>
        <dbReference type="ARBA" id="ARBA00023098"/>
    </source>
</evidence>
<keyword evidence="7 9" id="KW-0456">Lyase</keyword>
<evidence type="ECO:0000313" key="12">
    <source>
        <dbReference type="Proteomes" id="UP000609802"/>
    </source>
</evidence>
<comment type="catalytic activity">
    <reaction evidence="9">
        <text>a (3R)-hydroxyacyl-[ACP] = a (2E)-enoyl-[ACP] + H2O</text>
        <dbReference type="Rhea" id="RHEA:13097"/>
        <dbReference type="Rhea" id="RHEA-COMP:9925"/>
        <dbReference type="Rhea" id="RHEA-COMP:9945"/>
        <dbReference type="ChEBI" id="CHEBI:15377"/>
        <dbReference type="ChEBI" id="CHEBI:78784"/>
        <dbReference type="ChEBI" id="CHEBI:78827"/>
        <dbReference type="EC" id="4.2.1.59"/>
    </reaction>
</comment>
<evidence type="ECO:0000256" key="3">
    <source>
        <dbReference type="ARBA" id="ARBA00022490"/>
    </source>
</evidence>